<keyword evidence="1" id="KW-0472">Membrane</keyword>
<keyword evidence="1" id="KW-1133">Transmembrane helix</keyword>
<accession>A0A5N6EHA7</accession>
<organism evidence="2 3">
    <name type="scientific">Aspergillus novoparasiticus</name>
    <dbReference type="NCBI Taxonomy" id="986946"/>
    <lineage>
        <taxon>Eukaryota</taxon>
        <taxon>Fungi</taxon>
        <taxon>Dikarya</taxon>
        <taxon>Ascomycota</taxon>
        <taxon>Pezizomycotina</taxon>
        <taxon>Eurotiomycetes</taxon>
        <taxon>Eurotiomycetidae</taxon>
        <taxon>Eurotiales</taxon>
        <taxon>Aspergillaceae</taxon>
        <taxon>Aspergillus</taxon>
        <taxon>Aspergillus subgen. Circumdati</taxon>
    </lineage>
</organism>
<gene>
    <name evidence="2" type="ORF">BDV33DRAFT_177779</name>
</gene>
<evidence type="ECO:0000313" key="2">
    <source>
        <dbReference type="EMBL" id="KAB8217006.1"/>
    </source>
</evidence>
<dbReference type="Proteomes" id="UP000326799">
    <property type="component" value="Unassembled WGS sequence"/>
</dbReference>
<sequence>MGGTQFVVYLAKTHLCYGGCTLGDRDHGLILVSRILLVIIPDYLLLDMYFLFPSGTLSKPG</sequence>
<dbReference type="EMBL" id="ML733470">
    <property type="protein sequence ID" value="KAB8217006.1"/>
    <property type="molecule type" value="Genomic_DNA"/>
</dbReference>
<reference evidence="2 3" key="1">
    <citation type="submission" date="2019-04" db="EMBL/GenBank/DDBJ databases">
        <title>Fungal friends and foes A comparative genomics study of 23 Aspergillus species from section Flavi.</title>
        <authorList>
            <consortium name="DOE Joint Genome Institute"/>
            <person name="Kjaerbolling I."/>
            <person name="Vesth T.C."/>
            <person name="Frisvad J.C."/>
            <person name="Nybo J.L."/>
            <person name="Theobald S."/>
            <person name="Kildgaard S."/>
            <person name="Petersen T.I."/>
            <person name="Kuo A."/>
            <person name="Sato A."/>
            <person name="Lyhne E.K."/>
            <person name="Kogle M.E."/>
            <person name="Wiebenga A."/>
            <person name="Kun R.S."/>
            <person name="Lubbers R.J."/>
            <person name="Makela M.R."/>
            <person name="Barry K."/>
            <person name="Chovatia M."/>
            <person name="Clum A."/>
            <person name="Daum C."/>
            <person name="Haridas S."/>
            <person name="He G."/>
            <person name="LaButti K."/>
            <person name="Lipzen A."/>
            <person name="Mondo S."/>
            <person name="Pangilinan J."/>
            <person name="Riley R."/>
            <person name="Salamov A."/>
            <person name="Simmons B.A."/>
            <person name="Magnuson J.K."/>
            <person name="Henrissat B."/>
            <person name="Mortensen U.H."/>
            <person name="Larsen T.O."/>
            <person name="De vries R.P."/>
            <person name="Grigoriev I.V."/>
            <person name="Machida M."/>
            <person name="Baker S.E."/>
            <person name="Andersen M.R."/>
        </authorList>
    </citation>
    <scope>NUCLEOTIDE SEQUENCE [LARGE SCALE GENOMIC DNA]</scope>
    <source>
        <strain evidence="2 3">CBS 126849</strain>
    </source>
</reference>
<keyword evidence="1" id="KW-0812">Transmembrane</keyword>
<feature type="transmembrane region" description="Helical" evidence="1">
    <location>
        <begin position="31"/>
        <end position="52"/>
    </location>
</feature>
<evidence type="ECO:0000256" key="1">
    <source>
        <dbReference type="SAM" id="Phobius"/>
    </source>
</evidence>
<protein>
    <submittedName>
        <fullName evidence="2">Uncharacterized protein</fullName>
    </submittedName>
</protein>
<name>A0A5N6EHA7_9EURO</name>
<dbReference type="AlphaFoldDB" id="A0A5N6EHA7"/>
<keyword evidence="3" id="KW-1185">Reference proteome</keyword>
<evidence type="ECO:0000313" key="3">
    <source>
        <dbReference type="Proteomes" id="UP000326799"/>
    </source>
</evidence>
<proteinExistence type="predicted"/>